<evidence type="ECO:0000256" key="3">
    <source>
        <dbReference type="ARBA" id="ARBA00023125"/>
    </source>
</evidence>
<dbReference type="PRINTS" id="PR00039">
    <property type="entry name" value="HTHLYSR"/>
</dbReference>
<keyword evidence="7" id="KW-1185">Reference proteome</keyword>
<dbReference type="AlphaFoldDB" id="A0A494RP82"/>
<dbReference type="SUPFAM" id="SSF46785">
    <property type="entry name" value="Winged helix' DNA-binding domain"/>
    <property type="match status" value="1"/>
</dbReference>
<evidence type="ECO:0000313" key="6">
    <source>
        <dbReference type="EMBL" id="AYG95394.1"/>
    </source>
</evidence>
<keyword evidence="3" id="KW-0238">DNA-binding</keyword>
<keyword evidence="4" id="KW-0804">Transcription</keyword>
<dbReference type="Proteomes" id="UP000276984">
    <property type="component" value="Chromosome"/>
</dbReference>
<name>A0A494RP82_9CAUL</name>
<evidence type="ECO:0000313" key="7">
    <source>
        <dbReference type="Proteomes" id="UP000276984"/>
    </source>
</evidence>
<gene>
    <name evidence="6" type="ORF">D8I30_09565</name>
</gene>
<dbReference type="InterPro" id="IPR036388">
    <property type="entry name" value="WH-like_DNA-bd_sf"/>
</dbReference>
<dbReference type="InterPro" id="IPR036390">
    <property type="entry name" value="WH_DNA-bd_sf"/>
</dbReference>
<dbReference type="FunFam" id="1.10.10.10:FF:000001">
    <property type="entry name" value="LysR family transcriptional regulator"/>
    <property type="match status" value="1"/>
</dbReference>
<dbReference type="InterPro" id="IPR000847">
    <property type="entry name" value="LysR_HTH_N"/>
</dbReference>
<dbReference type="EMBL" id="CP032707">
    <property type="protein sequence ID" value="AYG95394.1"/>
    <property type="molecule type" value="Genomic_DNA"/>
</dbReference>
<reference evidence="6 7" key="1">
    <citation type="submission" date="2018-10" db="EMBL/GenBank/DDBJ databases">
        <title>Complete genome sequence of Brevundimonas naejangsanensis BRV3.</title>
        <authorList>
            <person name="Berrios L."/>
            <person name="Ely B."/>
        </authorList>
    </citation>
    <scope>NUCLEOTIDE SEQUENCE [LARGE SCALE GENOMIC DNA]</scope>
    <source>
        <strain evidence="6 7">BRV3</strain>
    </source>
</reference>
<dbReference type="Pfam" id="PF00126">
    <property type="entry name" value="HTH_1"/>
    <property type="match status" value="1"/>
</dbReference>
<dbReference type="OrthoDB" id="8479870at2"/>
<dbReference type="PANTHER" id="PTHR30427">
    <property type="entry name" value="TRANSCRIPTIONAL ACTIVATOR PROTEIN LYSR"/>
    <property type="match status" value="1"/>
</dbReference>
<evidence type="ECO:0000256" key="1">
    <source>
        <dbReference type="ARBA" id="ARBA00009437"/>
    </source>
</evidence>
<dbReference type="GO" id="GO:0043565">
    <property type="term" value="F:sequence-specific DNA binding"/>
    <property type="evidence" value="ECO:0007669"/>
    <property type="project" value="TreeGrafter"/>
</dbReference>
<dbReference type="GO" id="GO:0009089">
    <property type="term" value="P:lysine biosynthetic process via diaminopimelate"/>
    <property type="evidence" value="ECO:0007669"/>
    <property type="project" value="TreeGrafter"/>
</dbReference>
<dbReference type="Gene3D" id="1.10.10.10">
    <property type="entry name" value="Winged helix-like DNA-binding domain superfamily/Winged helix DNA-binding domain"/>
    <property type="match status" value="1"/>
</dbReference>
<proteinExistence type="inferred from homology"/>
<feature type="domain" description="HTH lysR-type" evidence="5">
    <location>
        <begin position="13"/>
        <end position="70"/>
    </location>
</feature>
<comment type="similarity">
    <text evidence="1">Belongs to the LysR transcriptional regulatory family.</text>
</comment>
<dbReference type="GO" id="GO:0010628">
    <property type="term" value="P:positive regulation of gene expression"/>
    <property type="evidence" value="ECO:0007669"/>
    <property type="project" value="TreeGrafter"/>
</dbReference>
<sequence>MMALVSAGARRPIRLRAMRAFRAILQQGSVTAAARTLGLTQPAASRLLAQLEQDLGFELFHRDRGRLVPTADGLMLYEEVERALDNVDRVQDLARDISDFRVGRLRLVAPPSFLEAILPDVIAAFLDQYPRVHLSIDSHGVETTKSMIASRAVDAGFVKLPLNRDDLDARTVLVSETACVLPSDHPLAEREEVTAQDLKNTPLVLLGQGRRFRSQVEAAFAEAGVAPRVRVETHTVASSCALVARGVGVAIVNERLAQAYVRDRTVLRPFRPGILHEYAFVVSNSVKPSRLAEAFFALALAQGAPPTGGA</sequence>
<dbReference type="SUPFAM" id="SSF53850">
    <property type="entry name" value="Periplasmic binding protein-like II"/>
    <property type="match status" value="1"/>
</dbReference>
<evidence type="ECO:0000256" key="2">
    <source>
        <dbReference type="ARBA" id="ARBA00023015"/>
    </source>
</evidence>
<dbReference type="PANTHER" id="PTHR30427:SF1">
    <property type="entry name" value="TRANSCRIPTIONAL ACTIVATOR PROTEIN LYSR"/>
    <property type="match status" value="1"/>
</dbReference>
<dbReference type="Gene3D" id="3.40.190.290">
    <property type="match status" value="1"/>
</dbReference>
<protein>
    <submittedName>
        <fullName evidence="6">LysR family transcriptional regulator</fullName>
    </submittedName>
</protein>
<dbReference type="InterPro" id="IPR005119">
    <property type="entry name" value="LysR_subst-bd"/>
</dbReference>
<evidence type="ECO:0000256" key="4">
    <source>
        <dbReference type="ARBA" id="ARBA00023163"/>
    </source>
</evidence>
<accession>A0A494RP82</accession>
<dbReference type="Pfam" id="PF03466">
    <property type="entry name" value="LysR_substrate"/>
    <property type="match status" value="1"/>
</dbReference>
<evidence type="ECO:0000259" key="5">
    <source>
        <dbReference type="PROSITE" id="PS50931"/>
    </source>
</evidence>
<organism evidence="6 7">
    <name type="scientific">Brevundimonas naejangsanensis</name>
    <dbReference type="NCBI Taxonomy" id="588932"/>
    <lineage>
        <taxon>Bacteria</taxon>
        <taxon>Pseudomonadati</taxon>
        <taxon>Pseudomonadota</taxon>
        <taxon>Alphaproteobacteria</taxon>
        <taxon>Caulobacterales</taxon>
        <taxon>Caulobacteraceae</taxon>
        <taxon>Brevundimonas</taxon>
    </lineage>
</organism>
<dbReference type="GO" id="GO:0003700">
    <property type="term" value="F:DNA-binding transcription factor activity"/>
    <property type="evidence" value="ECO:0007669"/>
    <property type="project" value="InterPro"/>
</dbReference>
<keyword evidence="2" id="KW-0805">Transcription regulation</keyword>
<dbReference type="PROSITE" id="PS50931">
    <property type="entry name" value="HTH_LYSR"/>
    <property type="match status" value="1"/>
</dbReference>